<proteinExistence type="predicted"/>
<name>A0ACD0NRT7_9BASI</name>
<keyword evidence="2" id="KW-1185">Reference proteome</keyword>
<sequence length="388" mass="43553">MALVGETGMVNDARLEKRLERFLLLLDHDGIESELDKATSQRIRTETYLEGEGRPPSNPAGLDPLDHWRGGKGRYHHEPSLTTLLASLLDEVEWLGKRLEVKESELERLNTLYRLEVCNLEILQNRLEEKEKERAGRKRSEVAFSRGGGAVMESREGSTSLGDGEGGGRRRRRRRRRMGRWGVEEGGEELQREVEELTVKLFQQANDMVREEKLRSAWKDRRISFLERLVSTRRDQFRGVGLWAPCGPPYSCSSLKARGETRAKSATCLDCGSDNVIGLIQGGNSLTISAPTPSSERGSEDAHRIDSLGSKPSGFRPTSSPPSSESTSSTFEVPEKCNDRVHHHRLSNGRRRPSLGSYRRTPSFPTPILSSCNSFMDQRCGSQQSSED</sequence>
<evidence type="ECO:0000313" key="2">
    <source>
        <dbReference type="Proteomes" id="UP000245626"/>
    </source>
</evidence>
<dbReference type="Proteomes" id="UP000245626">
    <property type="component" value="Unassembled WGS sequence"/>
</dbReference>
<reference evidence="1 2" key="1">
    <citation type="journal article" date="2018" name="Mol. Biol. Evol.">
        <title>Broad Genomic Sampling Reveals a Smut Pathogenic Ancestry of the Fungal Clade Ustilaginomycotina.</title>
        <authorList>
            <person name="Kijpornyongpan T."/>
            <person name="Mondo S.J."/>
            <person name="Barry K."/>
            <person name="Sandor L."/>
            <person name="Lee J."/>
            <person name="Lipzen A."/>
            <person name="Pangilinan J."/>
            <person name="LaButti K."/>
            <person name="Hainaut M."/>
            <person name="Henrissat B."/>
            <person name="Grigoriev I.V."/>
            <person name="Spatafora J.W."/>
            <person name="Aime M.C."/>
        </authorList>
    </citation>
    <scope>NUCLEOTIDE SEQUENCE [LARGE SCALE GENOMIC DNA]</scope>
    <source>
        <strain evidence="1 2">SA 807</strain>
    </source>
</reference>
<evidence type="ECO:0000313" key="1">
    <source>
        <dbReference type="EMBL" id="PWN48516.1"/>
    </source>
</evidence>
<accession>A0ACD0NRT7</accession>
<gene>
    <name evidence="1" type="ORF">IE53DRAFT_192434</name>
</gene>
<protein>
    <submittedName>
        <fullName evidence="1">Uncharacterized protein</fullName>
    </submittedName>
</protein>
<organism evidence="1 2">
    <name type="scientific">Violaceomyces palustris</name>
    <dbReference type="NCBI Taxonomy" id="1673888"/>
    <lineage>
        <taxon>Eukaryota</taxon>
        <taxon>Fungi</taxon>
        <taxon>Dikarya</taxon>
        <taxon>Basidiomycota</taxon>
        <taxon>Ustilaginomycotina</taxon>
        <taxon>Ustilaginomycetes</taxon>
        <taxon>Violaceomycetales</taxon>
        <taxon>Violaceomycetaceae</taxon>
        <taxon>Violaceomyces</taxon>
    </lineage>
</organism>
<dbReference type="EMBL" id="KZ820188">
    <property type="protein sequence ID" value="PWN48516.1"/>
    <property type="molecule type" value="Genomic_DNA"/>
</dbReference>